<sequence length="264" mass="28189">MLLLLALNRFLYWRFIALGTVDGDTTLGSSGRNFGTLATTITVQFQQVGQIETRLLQDLDLANVDIVQRVHTLARLLDILGNRVGQQLVDDLLQIGAGHIAGDDAGHFPADFLDLRVLGIAGLALGHGILDGETDAEHTQQVAVGGLDVDRALDQGLPFLNHGPQFVGGQVHSVEVAQHVAAMDILGNQLELAERSLGVGVVLQIGQRNLKHAALQTVRGNPGALGTVHQGLADLAGREHVRGLDIVPILTGEGIYDLLFDREV</sequence>
<organism evidence="2">
    <name type="scientific">Psorophora albipes</name>
    <dbReference type="NCBI Taxonomy" id="869069"/>
    <lineage>
        <taxon>Eukaryota</taxon>
        <taxon>Metazoa</taxon>
        <taxon>Ecdysozoa</taxon>
        <taxon>Arthropoda</taxon>
        <taxon>Hexapoda</taxon>
        <taxon>Insecta</taxon>
        <taxon>Pterygota</taxon>
        <taxon>Neoptera</taxon>
        <taxon>Endopterygota</taxon>
        <taxon>Diptera</taxon>
        <taxon>Nematocera</taxon>
        <taxon>Culicoidea</taxon>
        <taxon>Culicidae</taxon>
        <taxon>Culicinae</taxon>
        <taxon>Aedini</taxon>
        <taxon>Psorophora</taxon>
    </lineage>
</organism>
<dbReference type="EMBL" id="GALA01000939">
    <property type="protein sequence ID" value="JAA93913.1"/>
    <property type="molecule type" value="mRNA"/>
</dbReference>
<evidence type="ECO:0000313" key="2">
    <source>
        <dbReference type="EMBL" id="JAA93913.1"/>
    </source>
</evidence>
<reference evidence="2" key="1">
    <citation type="journal article" date="2013" name="BMC Genomics">
        <title>A deep insight into the sialotranscriptome of the mosquito, Psorophora albipes.</title>
        <authorList>
            <person name="Chagas A.C."/>
            <person name="Calvo E."/>
            <person name="Rios-Velasquez C.M."/>
            <person name="Pessoa F.A."/>
            <person name="Medeiros J.F."/>
            <person name="Ribeiro J.M."/>
        </authorList>
    </citation>
    <scope>NUCLEOTIDE SEQUENCE</scope>
</reference>
<dbReference type="AlphaFoldDB" id="T1E295"/>
<evidence type="ECO:0000256" key="1">
    <source>
        <dbReference type="SAM" id="SignalP"/>
    </source>
</evidence>
<keyword evidence="1" id="KW-0732">Signal</keyword>
<feature type="signal peptide" evidence="1">
    <location>
        <begin position="1"/>
        <end position="23"/>
    </location>
</feature>
<name>T1E295_9DIPT</name>
<protein>
    <submittedName>
        <fullName evidence="2">Putative secreted protein</fullName>
    </submittedName>
</protein>
<accession>T1E295</accession>
<feature type="chain" id="PRO_5004587141" evidence="1">
    <location>
        <begin position="24"/>
        <end position="264"/>
    </location>
</feature>
<proteinExistence type="evidence at transcript level"/>